<keyword evidence="6 7" id="KW-0812">Transmembrane</keyword>
<comment type="function">
    <text evidence="6">Part of a membrane-bound complex that couples electron transfer with translocation of ions across the membrane.</text>
</comment>
<comment type="subcellular location">
    <subcellularLocation>
        <location evidence="6">Cell membrane</location>
        <topology evidence="6">Single-pass membrane protein</topology>
    </subcellularLocation>
</comment>
<evidence type="ECO:0000256" key="7">
    <source>
        <dbReference type="SAM" id="Phobius"/>
    </source>
</evidence>
<dbReference type="InterPro" id="IPR010209">
    <property type="entry name" value="Ion_transpt_RnfG/RsxG"/>
</dbReference>
<keyword evidence="6 7" id="KW-0472">Membrane</keyword>
<comment type="subunit">
    <text evidence="6">The complex is composed of six subunits: RnfA, RnfB, RnfC, RnfD, RnfE and RnfG.</text>
</comment>
<evidence type="ECO:0000256" key="2">
    <source>
        <dbReference type="ARBA" id="ARBA00022553"/>
    </source>
</evidence>
<feature type="domain" description="FMN-binding" evidence="8">
    <location>
        <begin position="93"/>
        <end position="180"/>
    </location>
</feature>
<protein>
    <recommendedName>
        <fullName evidence="6">Ion-translocating oxidoreductase complex subunit G</fullName>
        <ecNumber evidence="6">7.-.-.-</ecNumber>
    </recommendedName>
    <alternativeName>
        <fullName evidence="6">Rnf electron transport complex subunit G</fullName>
    </alternativeName>
</protein>
<dbReference type="InterPro" id="IPR007329">
    <property type="entry name" value="FMN-bd"/>
</dbReference>
<keyword evidence="3 6" id="KW-0285">Flavoprotein</keyword>
<keyword evidence="4 6" id="KW-0288">FMN</keyword>
<evidence type="ECO:0000256" key="6">
    <source>
        <dbReference type="HAMAP-Rule" id="MF_00479"/>
    </source>
</evidence>
<proteinExistence type="inferred from homology"/>
<feature type="transmembrane region" description="Helical" evidence="7">
    <location>
        <begin position="16"/>
        <end position="38"/>
    </location>
</feature>
<dbReference type="HAMAP" id="MF_00479">
    <property type="entry name" value="RsxG_RnfG"/>
    <property type="match status" value="1"/>
</dbReference>
<accession>A0ABZ3IJQ5</accession>
<dbReference type="EMBL" id="CP155573">
    <property type="protein sequence ID" value="XFO65835.1"/>
    <property type="molecule type" value="Genomic_DNA"/>
</dbReference>
<evidence type="ECO:0000256" key="5">
    <source>
        <dbReference type="ARBA" id="ARBA00022982"/>
    </source>
</evidence>
<keyword evidence="5 6" id="KW-0249">Electron transport</keyword>
<dbReference type="EC" id="7.-.-.-" evidence="6"/>
<keyword evidence="2 6" id="KW-0597">Phosphoprotein</keyword>
<keyword evidence="10" id="KW-1185">Reference proteome</keyword>
<gene>
    <name evidence="6 9" type="primary">rnfG</name>
    <name evidence="9" type="ORF">SPSIL_019820</name>
</gene>
<dbReference type="SMART" id="SM00900">
    <property type="entry name" value="FMN_bind"/>
    <property type="match status" value="1"/>
</dbReference>
<dbReference type="NCBIfam" id="TIGR01947">
    <property type="entry name" value="rnfG"/>
    <property type="match status" value="1"/>
</dbReference>
<dbReference type="Proteomes" id="UP000216752">
    <property type="component" value="Chromosome"/>
</dbReference>
<organism evidence="9 10">
    <name type="scientific">Sporomusa silvacetica DSM 10669</name>
    <dbReference type="NCBI Taxonomy" id="1123289"/>
    <lineage>
        <taxon>Bacteria</taxon>
        <taxon>Bacillati</taxon>
        <taxon>Bacillota</taxon>
        <taxon>Negativicutes</taxon>
        <taxon>Selenomonadales</taxon>
        <taxon>Sporomusaceae</taxon>
        <taxon>Sporomusa</taxon>
    </lineage>
</organism>
<keyword evidence="1 6" id="KW-0813">Transport</keyword>
<evidence type="ECO:0000256" key="3">
    <source>
        <dbReference type="ARBA" id="ARBA00022630"/>
    </source>
</evidence>
<keyword evidence="6" id="KW-1278">Translocase</keyword>
<dbReference type="PANTHER" id="PTHR36118:SF1">
    <property type="entry name" value="ION-TRANSLOCATING OXIDOREDUCTASE COMPLEX SUBUNIT G"/>
    <property type="match status" value="1"/>
</dbReference>
<sequence length="189" mass="20338">MAHDAHDDKNNSVFKITLNLVVTCFISGIIIATAFAITEPVAAEQRVKAKNDAMKELVKDAETFKAIDGKEGWYAALKGGKVIAYVVPANSKGYGGNIEMLAAVTPEGKTMDFKVLKHNETPGLGDKMVEPKFRNQFANKDPKDLEVVKVPTDKNIQALTGATITSRAVTKGVKEAVEAVAAYSATQKK</sequence>
<keyword evidence="6" id="KW-1003">Cell membrane</keyword>
<dbReference type="PANTHER" id="PTHR36118">
    <property type="entry name" value="ION-TRANSLOCATING OXIDOREDUCTASE COMPLEX SUBUNIT G"/>
    <property type="match status" value="1"/>
</dbReference>
<name>A0ABZ3IJQ5_9FIRM</name>
<evidence type="ECO:0000259" key="8">
    <source>
        <dbReference type="SMART" id="SM00900"/>
    </source>
</evidence>
<feature type="modified residue" description="FMN phosphoryl threonine" evidence="6">
    <location>
        <position position="163"/>
    </location>
</feature>
<comment type="similarity">
    <text evidence="6">Belongs to the RnfG family.</text>
</comment>
<keyword evidence="6 7" id="KW-1133">Transmembrane helix</keyword>
<evidence type="ECO:0000313" key="9">
    <source>
        <dbReference type="EMBL" id="XFO65835.1"/>
    </source>
</evidence>
<evidence type="ECO:0000256" key="1">
    <source>
        <dbReference type="ARBA" id="ARBA00022448"/>
    </source>
</evidence>
<dbReference type="Pfam" id="PF04205">
    <property type="entry name" value="FMN_bind"/>
    <property type="match status" value="1"/>
</dbReference>
<comment type="cofactor">
    <cofactor evidence="6">
        <name>FMN</name>
        <dbReference type="ChEBI" id="CHEBI:58210"/>
    </cofactor>
</comment>
<evidence type="ECO:0000313" key="10">
    <source>
        <dbReference type="Proteomes" id="UP000216752"/>
    </source>
</evidence>
<evidence type="ECO:0000256" key="4">
    <source>
        <dbReference type="ARBA" id="ARBA00022643"/>
    </source>
</evidence>
<reference evidence="9" key="1">
    <citation type="submission" date="2024-05" db="EMBL/GenBank/DDBJ databases">
        <title>Isolation and characterization of Sporomusa carbonis sp. nov., a carboxydotrophic hydrogenogen in the genus of Sporomusa isolated from a charcoal burning pile.</title>
        <authorList>
            <person name="Boeer T."/>
            <person name="Rosenbaum F."/>
            <person name="Eysell L."/>
            <person name="Mueller V."/>
            <person name="Daniel R."/>
            <person name="Poehlein A."/>
        </authorList>
    </citation>
    <scope>NUCLEOTIDE SEQUENCE [LARGE SCALE GENOMIC DNA]</scope>
    <source>
        <strain evidence="9">DSM 10669</strain>
    </source>
</reference>
<dbReference type="RefSeq" id="WP_094604771.1">
    <property type="nucleotide sequence ID" value="NZ_CP155573.1"/>
</dbReference>
<dbReference type="PIRSF" id="PIRSF006091">
    <property type="entry name" value="E_trnsport_RnfG"/>
    <property type="match status" value="1"/>
</dbReference>